<dbReference type="Gene3D" id="2.40.50.100">
    <property type="match status" value="1"/>
</dbReference>
<name>A0A2T7GAU5_9RHOB</name>
<feature type="coiled-coil region" evidence="1">
    <location>
        <begin position="87"/>
        <end position="135"/>
    </location>
</feature>
<gene>
    <name evidence="2" type="ORF">DC366_00695</name>
</gene>
<dbReference type="Gene3D" id="1.10.287.470">
    <property type="entry name" value="Helix hairpin bin"/>
    <property type="match status" value="1"/>
</dbReference>
<dbReference type="Gene3D" id="2.40.30.170">
    <property type="match status" value="1"/>
</dbReference>
<evidence type="ECO:0000313" key="3">
    <source>
        <dbReference type="Proteomes" id="UP000244446"/>
    </source>
</evidence>
<accession>A0A2T7GAU5</accession>
<protein>
    <recommendedName>
        <fullName evidence="4">Efflux transporter periplasmic adaptor subunit</fullName>
    </recommendedName>
</protein>
<dbReference type="EMBL" id="QCYH01000001">
    <property type="protein sequence ID" value="PVA11526.1"/>
    <property type="molecule type" value="Genomic_DNA"/>
</dbReference>
<evidence type="ECO:0008006" key="4">
    <source>
        <dbReference type="Google" id="ProtNLM"/>
    </source>
</evidence>
<proteinExistence type="predicted"/>
<comment type="caution">
    <text evidence="2">The sequence shown here is derived from an EMBL/GenBank/DDBJ whole genome shotgun (WGS) entry which is preliminary data.</text>
</comment>
<dbReference type="Gene3D" id="2.40.420.20">
    <property type="match status" value="1"/>
</dbReference>
<sequence length="412" mass="44303">MISTSEPPARVDSHERGVVAHTVMAEAGPVRAVVRGFGNVQAARSWEAISEVSGAITWRHPDLDTGNLLREGTRVLKIDPTAYELQVAQAEADLAALDAEAAQLDIDATNTERLLSLEQDRLDLAETELARMRDLVERGVASQSGLDGQERATLQVRRTTVELQNALDLIPTQRKKLDAQMARTKAILARARRDVEKTDIVVPFDLRVGSVHVQRHQFVTAGQPLVTADDVSQAQITAQIPLMSFRRLMGGGGEGSALSLGDMPTRFNGISAEVQLVSDPSQTWTGRLVRVESALDPQARSAPAVIVVDDPYANTNPPLHLPLVPNMYAEVILTGPVISTSVKVPGSAVHGGNLVYLRDADGRLELREVSVAWRQDGQAVLSGGIAPGEEVILGDLVPAIPGMIVTPAERPE</sequence>
<keyword evidence="3" id="KW-1185">Reference proteome</keyword>
<evidence type="ECO:0000313" key="2">
    <source>
        <dbReference type="EMBL" id="PVA11526.1"/>
    </source>
</evidence>
<dbReference type="AlphaFoldDB" id="A0A2T7GAU5"/>
<dbReference type="GO" id="GO:0015562">
    <property type="term" value="F:efflux transmembrane transporter activity"/>
    <property type="evidence" value="ECO:0007669"/>
    <property type="project" value="TreeGrafter"/>
</dbReference>
<evidence type="ECO:0000256" key="1">
    <source>
        <dbReference type="SAM" id="Coils"/>
    </source>
</evidence>
<dbReference type="PANTHER" id="PTHR30469">
    <property type="entry name" value="MULTIDRUG RESISTANCE PROTEIN MDTA"/>
    <property type="match status" value="1"/>
</dbReference>
<reference evidence="2 3" key="1">
    <citation type="submission" date="2018-04" db="EMBL/GenBank/DDBJ databases">
        <title>Pelagivirga bohaiensis gen. nov., sp. nov., a bacterium isolated from the Bohai Sea.</title>
        <authorList>
            <person name="Ji X."/>
        </authorList>
    </citation>
    <scope>NUCLEOTIDE SEQUENCE [LARGE SCALE GENOMIC DNA]</scope>
    <source>
        <strain evidence="2 3">BH-SD19</strain>
    </source>
</reference>
<keyword evidence="1" id="KW-0175">Coiled coil</keyword>
<dbReference type="PANTHER" id="PTHR30469:SF33">
    <property type="entry name" value="SLR1207 PROTEIN"/>
    <property type="match status" value="1"/>
</dbReference>
<organism evidence="2 3">
    <name type="scientific">Pelagivirga sediminicola</name>
    <dbReference type="NCBI Taxonomy" id="2170575"/>
    <lineage>
        <taxon>Bacteria</taxon>
        <taxon>Pseudomonadati</taxon>
        <taxon>Pseudomonadota</taxon>
        <taxon>Alphaproteobacteria</taxon>
        <taxon>Rhodobacterales</taxon>
        <taxon>Paracoccaceae</taxon>
        <taxon>Pelagivirga</taxon>
    </lineage>
</organism>
<dbReference type="SUPFAM" id="SSF111369">
    <property type="entry name" value="HlyD-like secretion proteins"/>
    <property type="match status" value="1"/>
</dbReference>
<dbReference type="Proteomes" id="UP000244446">
    <property type="component" value="Unassembled WGS sequence"/>
</dbReference>
<dbReference type="GO" id="GO:1990281">
    <property type="term" value="C:efflux pump complex"/>
    <property type="evidence" value="ECO:0007669"/>
    <property type="project" value="TreeGrafter"/>
</dbReference>